<dbReference type="HOGENOM" id="CLU_047252_0_0_12"/>
<evidence type="ECO:0000313" key="2">
    <source>
        <dbReference type="EMBL" id="AFG38768.1"/>
    </source>
</evidence>
<gene>
    <name evidence="2" type="ordered locus">Spiaf_2744</name>
</gene>
<sequence>MPRRTRIGILAAAIVLSCLLPAMAQEFSEQQEIAVFGLSYDSVPVRIEIPRELQNMLEIEVIIDNPRTGTRRDSKAGTTVRIEQRNFRIPTPEEVRSEFERGFTNIDQLIREVFVRIGRFDVVGEAYSIDAEDVDGFIRALRDFRSDAVELPEEVQLGRQAFTEQDFRRLTDGYYLVIPSVSYYRAELTSEATYRVEIQVSFAFIDMETARTFERFTISSSGSGENLSRAISSAVSSLPGQLDFRIRTVPEFQIMTGITDLIGRQVLIEFGRNMGLNVGDEFVILTARRVGAYDDTQETGLIYVTEVRENFSFGVPIYADPRPQIGDQLREVPRGGGEVELYGGVQSLNMPLFAGDDVSALEMVPIVGLRFTASRGFYPIRPVVKLEFPFLFANDRFTTSRGTYLGGTFAFGAEYLLILGRTRLSPYVMFGGTGGAFTSGDDDDDDERDAVLSHIGVSGGLRMGYHVSRDTVLYLEPGLTAYVGMQNLPSVMGPSLTFGINFK</sequence>
<keyword evidence="3" id="KW-1185">Reference proteome</keyword>
<dbReference type="RefSeq" id="WP_014456750.1">
    <property type="nucleotide sequence ID" value="NC_017098.1"/>
</dbReference>
<name>H9UMM5_SPIAZ</name>
<keyword evidence="1" id="KW-0732">Signal</keyword>
<dbReference type="EMBL" id="CP003282">
    <property type="protein sequence ID" value="AFG38768.1"/>
    <property type="molecule type" value="Genomic_DNA"/>
</dbReference>
<dbReference type="PROSITE" id="PS51257">
    <property type="entry name" value="PROKAR_LIPOPROTEIN"/>
    <property type="match status" value="1"/>
</dbReference>
<dbReference type="STRING" id="889378.Spiaf_2744"/>
<dbReference type="OrthoDB" id="354626at2"/>
<evidence type="ECO:0000256" key="1">
    <source>
        <dbReference type="SAM" id="SignalP"/>
    </source>
</evidence>
<proteinExistence type="predicted"/>
<organism evidence="2 3">
    <name type="scientific">Spirochaeta africana (strain ATCC 700263 / DSM 8902 / Z-7692)</name>
    <dbReference type="NCBI Taxonomy" id="889378"/>
    <lineage>
        <taxon>Bacteria</taxon>
        <taxon>Pseudomonadati</taxon>
        <taxon>Spirochaetota</taxon>
        <taxon>Spirochaetia</taxon>
        <taxon>Spirochaetales</taxon>
        <taxon>Spirochaetaceae</taxon>
        <taxon>Spirochaeta</taxon>
    </lineage>
</organism>
<dbReference type="AlphaFoldDB" id="H9UMM5"/>
<dbReference type="eggNOG" id="ENOG5033UPB">
    <property type="taxonomic scope" value="Bacteria"/>
</dbReference>
<feature type="signal peptide" evidence="1">
    <location>
        <begin position="1"/>
        <end position="24"/>
    </location>
</feature>
<dbReference type="KEGG" id="sfc:Spiaf_2744"/>
<accession>H9UMM5</accession>
<protein>
    <recommendedName>
        <fullName evidence="4">Outer membrane protein beta-barrel domain-containing protein</fullName>
    </recommendedName>
</protein>
<dbReference type="Proteomes" id="UP000007383">
    <property type="component" value="Chromosome"/>
</dbReference>
<evidence type="ECO:0000313" key="3">
    <source>
        <dbReference type="Proteomes" id="UP000007383"/>
    </source>
</evidence>
<reference evidence="3" key="1">
    <citation type="journal article" date="2013" name="Stand. Genomic Sci.">
        <title>Complete genome sequence of the halophilic bacterium Spirochaeta africana type strain (Z-7692(T)) from the alkaline Lake Magadi in the East African Rift.</title>
        <authorList>
            <person name="Liolos K."/>
            <person name="Abt B."/>
            <person name="Scheuner C."/>
            <person name="Teshima H."/>
            <person name="Held B."/>
            <person name="Lapidus A."/>
            <person name="Nolan M."/>
            <person name="Lucas S."/>
            <person name="Deshpande S."/>
            <person name="Cheng J.F."/>
            <person name="Tapia R."/>
            <person name="Goodwin L.A."/>
            <person name="Pitluck S."/>
            <person name="Pagani I."/>
            <person name="Ivanova N."/>
            <person name="Mavromatis K."/>
            <person name="Mikhailova N."/>
            <person name="Huntemann M."/>
            <person name="Pati A."/>
            <person name="Chen A."/>
            <person name="Palaniappan K."/>
            <person name="Land M."/>
            <person name="Rohde M."/>
            <person name="Tindall B.J."/>
            <person name="Detter J.C."/>
            <person name="Goker M."/>
            <person name="Bristow J."/>
            <person name="Eisen J.A."/>
            <person name="Markowitz V."/>
            <person name="Hugenholtz P."/>
            <person name="Woyke T."/>
            <person name="Klenk H.P."/>
            <person name="Kyrpides N.C."/>
        </authorList>
    </citation>
    <scope>NUCLEOTIDE SEQUENCE</scope>
    <source>
        <strain evidence="3">ATCC 700263 / DSM 8902 / Z-7692</strain>
    </source>
</reference>
<feature type="chain" id="PRO_5003622838" description="Outer membrane protein beta-barrel domain-containing protein" evidence="1">
    <location>
        <begin position="25"/>
        <end position="503"/>
    </location>
</feature>
<evidence type="ECO:0008006" key="4">
    <source>
        <dbReference type="Google" id="ProtNLM"/>
    </source>
</evidence>
<dbReference type="PATRIC" id="fig|889378.3.peg.2717"/>